<evidence type="ECO:0000313" key="2">
    <source>
        <dbReference type="EMBL" id="ELQ57966.1"/>
    </source>
</evidence>
<reference evidence="2" key="1">
    <citation type="journal article" date="2012" name="PLoS Genet.">
        <title>Comparative analysis of the genomes of two field isolates of the rice blast fungus Magnaporthe oryzae.</title>
        <authorList>
            <person name="Xue M."/>
            <person name="Yang J."/>
            <person name="Li Z."/>
            <person name="Hu S."/>
            <person name="Yao N."/>
            <person name="Dean R.A."/>
            <person name="Zhao W."/>
            <person name="Shen M."/>
            <person name="Zhang H."/>
            <person name="Li C."/>
            <person name="Liu L."/>
            <person name="Cao L."/>
            <person name="Xu X."/>
            <person name="Xing Y."/>
            <person name="Hsiang T."/>
            <person name="Zhang Z."/>
            <person name="Xu J.R."/>
            <person name="Peng Y.L."/>
        </authorList>
    </citation>
    <scope>NUCLEOTIDE SEQUENCE [LARGE SCALE GENOMIC DNA]</scope>
    <source>
        <strain evidence="2">P131</strain>
    </source>
</reference>
<dbReference type="AlphaFoldDB" id="L7IPW0"/>
<proteinExistence type="predicted"/>
<accession>L7IPW0</accession>
<sequence>MTNLRARRQRINVHQSMELLYQDPVDLIYANSRLFDSYKSILQENMRLRQSAQRRSTPESNADSERDLKPRLRGQVMRRMSTPPSGCMLRQHNKIPDCLAELAGVLAGVIGLEKEAARSPDALRIRRETRGVATHVTASDAH</sequence>
<evidence type="ECO:0000256" key="1">
    <source>
        <dbReference type="SAM" id="MobiDB-lite"/>
    </source>
</evidence>
<feature type="compositionally biased region" description="Polar residues" evidence="1">
    <location>
        <begin position="48"/>
        <end position="61"/>
    </location>
</feature>
<feature type="region of interest" description="Disordered" evidence="1">
    <location>
        <begin position="48"/>
        <end position="90"/>
    </location>
</feature>
<organism>
    <name type="scientific">Pyricularia oryzae (strain P131)</name>
    <name type="common">Rice blast fungus</name>
    <name type="synonym">Magnaporthe oryzae</name>
    <dbReference type="NCBI Taxonomy" id="1143193"/>
    <lineage>
        <taxon>Eukaryota</taxon>
        <taxon>Fungi</taxon>
        <taxon>Dikarya</taxon>
        <taxon>Ascomycota</taxon>
        <taxon>Pezizomycotina</taxon>
        <taxon>Sordariomycetes</taxon>
        <taxon>Sordariomycetidae</taxon>
        <taxon>Magnaporthales</taxon>
        <taxon>Pyriculariaceae</taxon>
        <taxon>Pyricularia</taxon>
    </lineage>
</organism>
<protein>
    <submittedName>
        <fullName evidence="2">Uncharacterized protein</fullName>
    </submittedName>
</protein>
<gene>
    <name evidence="2" type="ORF">OOW_P131scaffold01766g2</name>
</gene>
<dbReference type="EMBL" id="JH795391">
    <property type="protein sequence ID" value="ELQ57966.1"/>
    <property type="molecule type" value="Genomic_DNA"/>
</dbReference>
<name>L7IPW0_PYRO1</name>